<reference evidence="1" key="1">
    <citation type="submission" date="2022-08" db="EMBL/GenBank/DDBJ databases">
        <title>Genome Sequence of Lecanicillium fungicola.</title>
        <authorList>
            <person name="Buettner E."/>
        </authorList>
    </citation>
    <scope>NUCLEOTIDE SEQUENCE</scope>
    <source>
        <strain evidence="1">Babe33</strain>
    </source>
</reference>
<comment type="caution">
    <text evidence="1">The sequence shown here is derived from an EMBL/GenBank/DDBJ whole genome shotgun (WGS) entry which is preliminary data.</text>
</comment>
<evidence type="ECO:0000313" key="2">
    <source>
        <dbReference type="Proteomes" id="UP001143910"/>
    </source>
</evidence>
<keyword evidence="2" id="KW-1185">Reference proteome</keyword>
<protein>
    <submittedName>
        <fullName evidence="1">Uncharacterized protein</fullName>
    </submittedName>
</protein>
<name>A0ACC1NRS0_9HYPO</name>
<sequence>MAFPFGFLCKLLERLEKIPGGSSDTVIITAWFNEHSSVIPRQGPAAITFLSCLFPEQRPDRVFGLQERQLESIIQHAQCLGPSRVQQLQSLKASGHLDFAASVERVMAITDCEPRIGSEPALEEIDDTLDQVAAISRFSSASLRDAVIAKHGRLHTANKLLSQLFSRLKSSEAKWMIRMMFKSYSPAHIPSTLAMSKFHFLLPDLMRLQASIPAAVEVLGAPIIQHMPTQPPMESYSELRKIALRGVVPRVGVMVARNNYEKARSIKHCCQVAGSRQMSVERKYDGEYCQVHIKLEASGANIQIFSKSGRDSTRDRAGIHQAVRDSLRLDMTGCRITKQCILEGELVES</sequence>
<proteinExistence type="predicted"/>
<dbReference type="EMBL" id="JANJQO010000097">
    <property type="protein sequence ID" value="KAJ2982027.1"/>
    <property type="molecule type" value="Genomic_DNA"/>
</dbReference>
<accession>A0ACC1NRS0</accession>
<organism evidence="1 2">
    <name type="scientific">Zarea fungicola</name>
    <dbReference type="NCBI Taxonomy" id="93591"/>
    <lineage>
        <taxon>Eukaryota</taxon>
        <taxon>Fungi</taxon>
        <taxon>Dikarya</taxon>
        <taxon>Ascomycota</taxon>
        <taxon>Pezizomycotina</taxon>
        <taxon>Sordariomycetes</taxon>
        <taxon>Hypocreomycetidae</taxon>
        <taxon>Hypocreales</taxon>
        <taxon>Cordycipitaceae</taxon>
        <taxon>Zarea</taxon>
    </lineage>
</organism>
<gene>
    <name evidence="1" type="ORF">NQ176_g1655</name>
</gene>
<dbReference type="Proteomes" id="UP001143910">
    <property type="component" value="Unassembled WGS sequence"/>
</dbReference>
<evidence type="ECO:0000313" key="1">
    <source>
        <dbReference type="EMBL" id="KAJ2982027.1"/>
    </source>
</evidence>